<dbReference type="Proteomes" id="UP000647416">
    <property type="component" value="Unassembled WGS sequence"/>
</dbReference>
<feature type="domain" description="SGNH hydrolase-type esterase" evidence="1">
    <location>
        <begin position="155"/>
        <end position="324"/>
    </location>
</feature>
<proteinExistence type="predicted"/>
<evidence type="ECO:0000259" key="1">
    <source>
        <dbReference type="Pfam" id="PF14606"/>
    </source>
</evidence>
<dbReference type="Gene3D" id="3.40.50.1110">
    <property type="entry name" value="SGNH hydrolase"/>
    <property type="match status" value="1"/>
</dbReference>
<dbReference type="AlphaFoldDB" id="A0A926FC74"/>
<sequence>MIYKNTEIHNAAHIYDGTEGIRMLRAPKNVYDKLERGQNADEDCTGVELRFVMKSDKVTLKMRSYKEGITSTFHVFYGGIQGGWSDHEVNRVLGTEMCEFIIEKNSEQKLLEDMTKEGNFPFSPSVVRIVFDRGYIELGDIIGDVEPPTVEMLPKKTLLCYGSSITHGSNAICYSNSWVSYLAKKLGVDCRNLGHSGSCLMEKEMVNYIANEKWDIAVLELGINALDWDDNEKIRSRVDYTVSAVAEKNPDKPIFVISPFYTREDFEGKTTAQNWRDIISDVVKKRNYKNVKYISGAELIDNMSLISADFVHPSIYGVEKICNRLYEHMKKCL</sequence>
<dbReference type="EMBL" id="JACRTE010000002">
    <property type="protein sequence ID" value="MBC8595774.1"/>
    <property type="molecule type" value="Genomic_DNA"/>
</dbReference>
<keyword evidence="3" id="KW-1185">Reference proteome</keyword>
<gene>
    <name evidence="2" type="ORF">H8706_02690</name>
</gene>
<dbReference type="SUPFAM" id="SSF52266">
    <property type="entry name" value="SGNH hydrolase"/>
    <property type="match status" value="1"/>
</dbReference>
<comment type="caution">
    <text evidence="2">The sequence shown here is derived from an EMBL/GenBank/DDBJ whole genome shotgun (WGS) entry which is preliminary data.</text>
</comment>
<accession>A0A926FC74</accession>
<reference evidence="2" key="1">
    <citation type="submission" date="2020-08" db="EMBL/GenBank/DDBJ databases">
        <title>Genome public.</title>
        <authorList>
            <person name="Liu C."/>
            <person name="Sun Q."/>
        </authorList>
    </citation>
    <scope>NUCLEOTIDE SEQUENCE</scope>
    <source>
        <strain evidence="2">NSJ-50</strain>
    </source>
</reference>
<dbReference type="RefSeq" id="WP_262431403.1">
    <property type="nucleotide sequence ID" value="NZ_JACRTE010000002.1"/>
</dbReference>
<dbReference type="InterPro" id="IPR036514">
    <property type="entry name" value="SGNH_hydro_sf"/>
</dbReference>
<dbReference type="InterPro" id="IPR013830">
    <property type="entry name" value="SGNH_hydro"/>
</dbReference>
<organism evidence="2 3">
    <name type="scientific">Qingrenia yutianensis</name>
    <dbReference type="NCBI Taxonomy" id="2763676"/>
    <lineage>
        <taxon>Bacteria</taxon>
        <taxon>Bacillati</taxon>
        <taxon>Bacillota</taxon>
        <taxon>Clostridia</taxon>
        <taxon>Eubacteriales</taxon>
        <taxon>Oscillospiraceae</taxon>
        <taxon>Qingrenia</taxon>
    </lineage>
</organism>
<evidence type="ECO:0000313" key="3">
    <source>
        <dbReference type="Proteomes" id="UP000647416"/>
    </source>
</evidence>
<evidence type="ECO:0000313" key="2">
    <source>
        <dbReference type="EMBL" id="MBC8595774.1"/>
    </source>
</evidence>
<dbReference type="Pfam" id="PF14606">
    <property type="entry name" value="Lipase_GDSL_3"/>
    <property type="match status" value="1"/>
</dbReference>
<name>A0A926FC74_9FIRM</name>
<protein>
    <recommendedName>
        <fullName evidence="1">SGNH hydrolase-type esterase domain-containing protein</fullName>
    </recommendedName>
</protein>